<dbReference type="Pfam" id="PF00498">
    <property type="entry name" value="FHA"/>
    <property type="match status" value="1"/>
</dbReference>
<proteinExistence type="predicted"/>
<dbReference type="Proteomes" id="UP000315395">
    <property type="component" value="Chromosome"/>
</dbReference>
<feature type="domain" description="FHA" evidence="2">
    <location>
        <begin position="83"/>
        <end position="133"/>
    </location>
</feature>
<evidence type="ECO:0000256" key="1">
    <source>
        <dbReference type="ARBA" id="ARBA00022553"/>
    </source>
</evidence>
<dbReference type="OrthoDB" id="277520at2"/>
<dbReference type="SMART" id="SM00240">
    <property type="entry name" value="FHA"/>
    <property type="match status" value="1"/>
</dbReference>
<organism evidence="3 4">
    <name type="scientific">Ornithinimicrobium ciconiae</name>
    <dbReference type="NCBI Taxonomy" id="2594265"/>
    <lineage>
        <taxon>Bacteria</taxon>
        <taxon>Bacillati</taxon>
        <taxon>Actinomycetota</taxon>
        <taxon>Actinomycetes</taxon>
        <taxon>Micrococcales</taxon>
        <taxon>Ornithinimicrobiaceae</taxon>
        <taxon>Ornithinimicrobium</taxon>
    </lineage>
</organism>
<accession>A0A516G6P3</accession>
<gene>
    <name evidence="3" type="ORF">FNH13_01590</name>
</gene>
<dbReference type="RefSeq" id="WP_143781833.1">
    <property type="nucleotide sequence ID" value="NZ_CP041616.1"/>
</dbReference>
<evidence type="ECO:0000313" key="4">
    <source>
        <dbReference type="Proteomes" id="UP000315395"/>
    </source>
</evidence>
<dbReference type="Gene3D" id="2.60.200.20">
    <property type="match status" value="1"/>
</dbReference>
<reference evidence="3 4" key="1">
    <citation type="submission" date="2019-07" db="EMBL/GenBank/DDBJ databases">
        <title>complete genome sequencing of Ornithinimicrobium sp. H23M54.</title>
        <authorList>
            <person name="Bae J.-W."/>
            <person name="Lee S.-Y."/>
        </authorList>
    </citation>
    <scope>NUCLEOTIDE SEQUENCE [LARGE SCALE GENOMIC DNA]</scope>
    <source>
        <strain evidence="3 4">H23M54</strain>
    </source>
</reference>
<keyword evidence="4" id="KW-1185">Reference proteome</keyword>
<dbReference type="SUPFAM" id="SSF49879">
    <property type="entry name" value="SMAD/FHA domain"/>
    <property type="match status" value="1"/>
</dbReference>
<evidence type="ECO:0000313" key="3">
    <source>
        <dbReference type="EMBL" id="QDO87175.1"/>
    </source>
</evidence>
<evidence type="ECO:0000259" key="2">
    <source>
        <dbReference type="PROSITE" id="PS50006"/>
    </source>
</evidence>
<name>A0A516G6P3_9MICO</name>
<dbReference type="InterPro" id="IPR008984">
    <property type="entry name" value="SMAD_FHA_dom_sf"/>
</dbReference>
<protein>
    <submittedName>
        <fullName evidence="3">FHA domain-containing protein</fullName>
    </submittedName>
</protein>
<dbReference type="KEGG" id="orz:FNH13_01590"/>
<keyword evidence="1" id="KW-0597">Phosphoprotein</keyword>
<dbReference type="InterPro" id="IPR050923">
    <property type="entry name" value="Cell_Proc_Reg/RNA_Proc"/>
</dbReference>
<dbReference type="InterPro" id="IPR000253">
    <property type="entry name" value="FHA_dom"/>
</dbReference>
<dbReference type="PANTHER" id="PTHR23308">
    <property type="entry name" value="NUCLEAR INHIBITOR OF PROTEIN PHOSPHATASE-1"/>
    <property type="match status" value="1"/>
</dbReference>
<dbReference type="EMBL" id="CP041616">
    <property type="protein sequence ID" value="QDO87175.1"/>
    <property type="molecule type" value="Genomic_DNA"/>
</dbReference>
<dbReference type="PROSITE" id="PS50006">
    <property type="entry name" value="FHA_DOMAIN"/>
    <property type="match status" value="1"/>
</dbReference>
<sequence length="156" mass="16926">MSELTLNIIRLGILALLWAFVFSIVGALRGDLYGTRVLTRSGGGRAERSTGRQPRAVRRGPQTLAVVAGSLRGTTVPLNEGGLLVGRNPECSLVLTDDYASGRHLRIYLGPDAQWYADDLGSTNGTFINNQRIGTGHRLEVGTQIRIGQTILELQR</sequence>
<dbReference type="AlphaFoldDB" id="A0A516G6P3"/>